<dbReference type="EMBL" id="OX597819">
    <property type="protein sequence ID" value="CAI9724711.1"/>
    <property type="molecule type" value="Genomic_DNA"/>
</dbReference>
<gene>
    <name evidence="1" type="ORF">OCTVUL_1B010571</name>
</gene>
<reference evidence="1" key="1">
    <citation type="submission" date="2023-08" db="EMBL/GenBank/DDBJ databases">
        <authorList>
            <person name="Alioto T."/>
            <person name="Alioto T."/>
            <person name="Gomez Garrido J."/>
        </authorList>
    </citation>
    <scope>NUCLEOTIDE SEQUENCE</scope>
</reference>
<evidence type="ECO:0000313" key="2">
    <source>
        <dbReference type="Proteomes" id="UP001162480"/>
    </source>
</evidence>
<protein>
    <submittedName>
        <fullName evidence="1">Uncharacterized protein</fullName>
    </submittedName>
</protein>
<name>A0AA36AYM3_OCTVU</name>
<evidence type="ECO:0000313" key="1">
    <source>
        <dbReference type="EMBL" id="CAI9724711.1"/>
    </source>
</evidence>
<dbReference type="Proteomes" id="UP001162480">
    <property type="component" value="Chromosome 6"/>
</dbReference>
<sequence>MILSYFSTSVTTLLTTEVTTADLVLRLLSVTHPFRYYFQFHYSSNHRYCSKPRRHCCISGDIVRIRVATVVSHVRRTI</sequence>
<organism evidence="1 2">
    <name type="scientific">Octopus vulgaris</name>
    <name type="common">Common octopus</name>
    <dbReference type="NCBI Taxonomy" id="6645"/>
    <lineage>
        <taxon>Eukaryota</taxon>
        <taxon>Metazoa</taxon>
        <taxon>Spiralia</taxon>
        <taxon>Lophotrochozoa</taxon>
        <taxon>Mollusca</taxon>
        <taxon>Cephalopoda</taxon>
        <taxon>Coleoidea</taxon>
        <taxon>Octopodiformes</taxon>
        <taxon>Octopoda</taxon>
        <taxon>Incirrata</taxon>
        <taxon>Octopodidae</taxon>
        <taxon>Octopus</taxon>
    </lineage>
</organism>
<accession>A0AA36AYM3</accession>
<keyword evidence="2" id="KW-1185">Reference proteome</keyword>
<dbReference type="AlphaFoldDB" id="A0AA36AYM3"/>
<proteinExistence type="predicted"/>